<gene>
    <name evidence="5" type="ORF">BGZ95_003481</name>
</gene>
<feature type="region of interest" description="Disordered" evidence="4">
    <location>
        <begin position="93"/>
        <end position="122"/>
    </location>
</feature>
<feature type="repeat" description="WD" evidence="3">
    <location>
        <begin position="195"/>
        <end position="226"/>
    </location>
</feature>
<dbReference type="EMBL" id="JAAAIL010000018">
    <property type="protein sequence ID" value="KAG0281446.1"/>
    <property type="molecule type" value="Genomic_DNA"/>
</dbReference>
<evidence type="ECO:0008006" key="7">
    <source>
        <dbReference type="Google" id="ProtNLM"/>
    </source>
</evidence>
<reference evidence="5" key="1">
    <citation type="journal article" date="2020" name="Fungal Divers.">
        <title>Resolving the Mortierellaceae phylogeny through synthesis of multi-gene phylogenetics and phylogenomics.</title>
        <authorList>
            <person name="Vandepol N."/>
            <person name="Liber J."/>
            <person name="Desiro A."/>
            <person name="Na H."/>
            <person name="Kennedy M."/>
            <person name="Barry K."/>
            <person name="Grigoriev I.V."/>
            <person name="Miller A.N."/>
            <person name="O'Donnell K."/>
            <person name="Stajich J.E."/>
            <person name="Bonito G."/>
        </authorList>
    </citation>
    <scope>NUCLEOTIDE SEQUENCE</scope>
    <source>
        <strain evidence="5">NRRL 28262</strain>
    </source>
</reference>
<evidence type="ECO:0000256" key="4">
    <source>
        <dbReference type="SAM" id="MobiDB-lite"/>
    </source>
</evidence>
<dbReference type="InterPro" id="IPR051350">
    <property type="entry name" value="WD_repeat-ST_regulator"/>
</dbReference>
<feature type="repeat" description="WD" evidence="3">
    <location>
        <begin position="443"/>
        <end position="470"/>
    </location>
</feature>
<evidence type="ECO:0000256" key="3">
    <source>
        <dbReference type="PROSITE-ProRule" id="PRU00221"/>
    </source>
</evidence>
<comment type="caution">
    <text evidence="5">The sequence shown here is derived from an EMBL/GenBank/DDBJ whole genome shotgun (WGS) entry which is preliminary data.</text>
</comment>
<feature type="region of interest" description="Disordered" evidence="4">
    <location>
        <begin position="1"/>
        <end position="29"/>
    </location>
</feature>
<feature type="compositionally biased region" description="Basic residues" evidence="4">
    <location>
        <begin position="107"/>
        <end position="116"/>
    </location>
</feature>
<feature type="compositionally biased region" description="Polar residues" evidence="4">
    <location>
        <begin position="12"/>
        <end position="29"/>
    </location>
</feature>
<evidence type="ECO:0000256" key="2">
    <source>
        <dbReference type="ARBA" id="ARBA00022737"/>
    </source>
</evidence>
<evidence type="ECO:0000313" key="5">
    <source>
        <dbReference type="EMBL" id="KAG0281446.1"/>
    </source>
</evidence>
<dbReference type="AlphaFoldDB" id="A0AAD4DNS0"/>
<dbReference type="SMART" id="SM00320">
    <property type="entry name" value="WD40"/>
    <property type="match status" value="3"/>
</dbReference>
<keyword evidence="1 3" id="KW-0853">WD repeat</keyword>
<dbReference type="Proteomes" id="UP001194580">
    <property type="component" value="Unassembled WGS sequence"/>
</dbReference>
<dbReference type="PROSITE" id="PS50082">
    <property type="entry name" value="WD_REPEATS_2"/>
    <property type="match status" value="2"/>
</dbReference>
<feature type="compositionally biased region" description="Polar residues" evidence="4">
    <location>
        <begin position="96"/>
        <end position="105"/>
    </location>
</feature>
<evidence type="ECO:0000313" key="6">
    <source>
        <dbReference type="Proteomes" id="UP001194580"/>
    </source>
</evidence>
<dbReference type="PANTHER" id="PTHR22838:SF0">
    <property type="entry name" value="WD REPEAT-CONTAINING PROTEIN 26"/>
    <property type="match status" value="1"/>
</dbReference>
<dbReference type="SUPFAM" id="SSF50978">
    <property type="entry name" value="WD40 repeat-like"/>
    <property type="match status" value="1"/>
</dbReference>
<dbReference type="PANTHER" id="PTHR22838">
    <property type="entry name" value="WD REPEAT PROTEIN 26-RELATED"/>
    <property type="match status" value="1"/>
</dbReference>
<dbReference type="Pfam" id="PF00400">
    <property type="entry name" value="WD40"/>
    <property type="match status" value="1"/>
</dbReference>
<name>A0AAD4DNS0_9FUNG</name>
<accession>A0AAD4DNS0</accession>
<keyword evidence="2" id="KW-0677">Repeat</keyword>
<dbReference type="Gene3D" id="2.130.10.10">
    <property type="entry name" value="YVTN repeat-like/Quinoprotein amine dehydrogenase"/>
    <property type="match status" value="2"/>
</dbReference>
<dbReference type="InterPro" id="IPR036322">
    <property type="entry name" value="WD40_repeat_dom_sf"/>
</dbReference>
<dbReference type="InterPro" id="IPR015943">
    <property type="entry name" value="WD40/YVTN_repeat-like_dom_sf"/>
</dbReference>
<sequence>MTSSLSPPPRKQSVSSPQRSASTRYPKINTNALAAHASIKEDDQDVEKDLANFFASSSLNSASSLTSSSSTPVNRGYHSRPLSIATVYSPIDPSDASCSSRTSPQPCHHHHHHQLHHHNDLDSNQHVGFEQDMAMAGPLLPPCSYCSSVRSNSISSIIDDTHNQVRDRNSTYQYYEQQRQSVLRDLVPSEVRHRLTFHLDECWFVHFSPSGEYLASIGLDQSIILWRDLMCPEPSIYKTLTFDRSITRATWSPNSKYLLINLGYNHYCPDTIYKVQVVDVESGETVFTKSREDNTMTADISWFSDSERFLTVEDSGKLSIMNIKGETLKEYMVNRKESVMHVRNITGTDDFAVLTSSCRLEVHSFDGDTHTVRTLGANIDQGTALTVSEQGRYAAVTVRDDKAMHRPAHIEVYDLKTMAYLRSFEAETHYSYSFMIIPSFVGPNEEILSAGSENGKLHFWDVETGELITVLEEHSKHSGCITTNLAQPGMIASSSDDNHIIVWVTKELQNELQESDDKWMEERRKLARPAFDIKKGW</sequence>
<proteinExistence type="predicted"/>
<organism evidence="5 6">
    <name type="scientific">Linnemannia exigua</name>
    <dbReference type="NCBI Taxonomy" id="604196"/>
    <lineage>
        <taxon>Eukaryota</taxon>
        <taxon>Fungi</taxon>
        <taxon>Fungi incertae sedis</taxon>
        <taxon>Mucoromycota</taxon>
        <taxon>Mortierellomycotina</taxon>
        <taxon>Mortierellomycetes</taxon>
        <taxon>Mortierellales</taxon>
        <taxon>Mortierellaceae</taxon>
        <taxon>Linnemannia</taxon>
    </lineage>
</organism>
<feature type="compositionally biased region" description="Pro residues" evidence="4">
    <location>
        <begin position="1"/>
        <end position="10"/>
    </location>
</feature>
<protein>
    <recommendedName>
        <fullName evidence="7">WD40 repeat-like protein</fullName>
    </recommendedName>
</protein>
<evidence type="ECO:0000256" key="1">
    <source>
        <dbReference type="ARBA" id="ARBA00022574"/>
    </source>
</evidence>
<dbReference type="InterPro" id="IPR001680">
    <property type="entry name" value="WD40_rpt"/>
</dbReference>
<keyword evidence="6" id="KW-1185">Reference proteome</keyword>